<organism evidence="2 3">
    <name type="scientific">Nocardiopsis ansamitocini</name>
    <dbReference type="NCBI Taxonomy" id="1670832"/>
    <lineage>
        <taxon>Bacteria</taxon>
        <taxon>Bacillati</taxon>
        <taxon>Actinomycetota</taxon>
        <taxon>Actinomycetes</taxon>
        <taxon>Streptosporangiales</taxon>
        <taxon>Nocardiopsidaceae</taxon>
        <taxon>Nocardiopsis</taxon>
    </lineage>
</organism>
<dbReference type="InterPro" id="IPR011704">
    <property type="entry name" value="ATPase_dyneun-rel_AAA"/>
</dbReference>
<sequence>MNGDDSAADRTAPVVDTPEHLAELLDAQDYLADDGAATACFLALKMGRPLFLEGDAGVGKTELAKALARALGGPLIRLQCYEGIDAAQALYDWDYPRQLLHLRAAQAAGVAEVQRLESGLYDRRFLLARPLLRALESGGAAPVVLLVDEIDRADDEFEAFLLEFLSEFQISIPELGTIRAAVPPVVVLTSNRTREVHDALKRRCLYHWTPHPGFEREAAIIARRLPGAGERLSEQVARAAQAMRDPVEGLDLLKPPGVAESIDFTAALLALGAHELAPDSAARALGALVKHREDQETVSGRLSALFSGQTAGKTG</sequence>
<dbReference type="AlphaFoldDB" id="A0A9W6UGZ0"/>
<name>A0A9W6UGZ0_9ACTN</name>
<dbReference type="SUPFAM" id="SSF52540">
    <property type="entry name" value="P-loop containing nucleoside triphosphate hydrolases"/>
    <property type="match status" value="1"/>
</dbReference>
<dbReference type="GO" id="GO:0005524">
    <property type="term" value="F:ATP binding"/>
    <property type="evidence" value="ECO:0007669"/>
    <property type="project" value="InterPro"/>
</dbReference>
<accession>A0A9W6UGZ0</accession>
<dbReference type="Pfam" id="PF07728">
    <property type="entry name" value="AAA_5"/>
    <property type="match status" value="1"/>
</dbReference>
<dbReference type="GO" id="GO:0016887">
    <property type="term" value="F:ATP hydrolysis activity"/>
    <property type="evidence" value="ECO:0007669"/>
    <property type="project" value="InterPro"/>
</dbReference>
<evidence type="ECO:0000313" key="3">
    <source>
        <dbReference type="Proteomes" id="UP001165092"/>
    </source>
</evidence>
<feature type="domain" description="AAA+ ATPase" evidence="1">
    <location>
        <begin position="46"/>
        <end position="230"/>
    </location>
</feature>
<protein>
    <submittedName>
        <fullName evidence="2">MoxR-like ATPase</fullName>
    </submittedName>
</protein>
<reference evidence="2" key="1">
    <citation type="submission" date="2023-02" db="EMBL/GenBank/DDBJ databases">
        <title>Nocardiopsis ansamitocini NBRC 112285.</title>
        <authorList>
            <person name="Ichikawa N."/>
            <person name="Sato H."/>
            <person name="Tonouchi N."/>
        </authorList>
    </citation>
    <scope>NUCLEOTIDE SEQUENCE</scope>
    <source>
        <strain evidence="2">NBRC 112285</strain>
    </source>
</reference>
<dbReference type="InterPro" id="IPR050764">
    <property type="entry name" value="CbbQ/NirQ/NorQ/GpvN"/>
</dbReference>
<proteinExistence type="predicted"/>
<dbReference type="EMBL" id="BSQG01000001">
    <property type="protein sequence ID" value="GLU46009.1"/>
    <property type="molecule type" value="Genomic_DNA"/>
</dbReference>
<comment type="caution">
    <text evidence="2">The sequence shown here is derived from an EMBL/GenBank/DDBJ whole genome shotgun (WGS) entry which is preliminary data.</text>
</comment>
<dbReference type="SMART" id="SM00382">
    <property type="entry name" value="AAA"/>
    <property type="match status" value="1"/>
</dbReference>
<dbReference type="Gene3D" id="3.40.50.300">
    <property type="entry name" value="P-loop containing nucleotide triphosphate hydrolases"/>
    <property type="match status" value="1"/>
</dbReference>
<evidence type="ECO:0000313" key="2">
    <source>
        <dbReference type="EMBL" id="GLU46009.1"/>
    </source>
</evidence>
<dbReference type="PANTHER" id="PTHR42759">
    <property type="entry name" value="MOXR FAMILY PROTEIN"/>
    <property type="match status" value="1"/>
</dbReference>
<dbReference type="InterPro" id="IPR027417">
    <property type="entry name" value="P-loop_NTPase"/>
</dbReference>
<keyword evidence="3" id="KW-1185">Reference proteome</keyword>
<dbReference type="CDD" id="cd00009">
    <property type="entry name" value="AAA"/>
    <property type="match status" value="1"/>
</dbReference>
<dbReference type="InterPro" id="IPR003593">
    <property type="entry name" value="AAA+_ATPase"/>
</dbReference>
<gene>
    <name evidence="2" type="ORF">Nans01_03600</name>
</gene>
<dbReference type="PANTHER" id="PTHR42759:SF1">
    <property type="entry name" value="MAGNESIUM-CHELATASE SUBUNIT CHLD"/>
    <property type="match status" value="1"/>
</dbReference>
<dbReference type="RefSeq" id="WP_285756876.1">
    <property type="nucleotide sequence ID" value="NZ_BSQG01000001.1"/>
</dbReference>
<evidence type="ECO:0000259" key="1">
    <source>
        <dbReference type="SMART" id="SM00382"/>
    </source>
</evidence>
<dbReference type="Proteomes" id="UP001165092">
    <property type="component" value="Unassembled WGS sequence"/>
</dbReference>